<proteinExistence type="predicted"/>
<accession>X0YKD2</accession>
<protein>
    <submittedName>
        <fullName evidence="1">Uncharacterized protein</fullName>
    </submittedName>
</protein>
<comment type="caution">
    <text evidence="1">The sequence shown here is derived from an EMBL/GenBank/DDBJ whole genome shotgun (WGS) entry which is preliminary data.</text>
</comment>
<dbReference type="AlphaFoldDB" id="X0YKD2"/>
<dbReference type="EMBL" id="BART01002109">
    <property type="protein sequence ID" value="GAG56604.1"/>
    <property type="molecule type" value="Genomic_DNA"/>
</dbReference>
<organism evidence="1">
    <name type="scientific">marine sediment metagenome</name>
    <dbReference type="NCBI Taxonomy" id="412755"/>
    <lineage>
        <taxon>unclassified sequences</taxon>
        <taxon>metagenomes</taxon>
        <taxon>ecological metagenomes</taxon>
    </lineage>
</organism>
<evidence type="ECO:0000313" key="1">
    <source>
        <dbReference type="EMBL" id="GAG56604.1"/>
    </source>
</evidence>
<feature type="non-terminal residue" evidence="1">
    <location>
        <position position="63"/>
    </location>
</feature>
<gene>
    <name evidence="1" type="ORF">S01H4_06719</name>
</gene>
<name>X0YKD2_9ZZZZ</name>
<reference evidence="1" key="1">
    <citation type="journal article" date="2014" name="Front. Microbiol.">
        <title>High frequency of phylogenetically diverse reductive dehalogenase-homologous genes in deep subseafloor sedimentary metagenomes.</title>
        <authorList>
            <person name="Kawai M."/>
            <person name="Futagami T."/>
            <person name="Toyoda A."/>
            <person name="Takaki Y."/>
            <person name="Nishi S."/>
            <person name="Hori S."/>
            <person name="Arai W."/>
            <person name="Tsubouchi T."/>
            <person name="Morono Y."/>
            <person name="Uchiyama I."/>
            <person name="Ito T."/>
            <person name="Fujiyama A."/>
            <person name="Inagaki F."/>
            <person name="Takami H."/>
        </authorList>
    </citation>
    <scope>NUCLEOTIDE SEQUENCE</scope>
    <source>
        <strain evidence="1">Expedition CK06-06</strain>
    </source>
</reference>
<sequence length="63" mass="7030">MFIDHHIGASYRLLDDIVDGKPNPSPLASGEPATREPDVLVGEMVRVLVFLLQPERLSRGEFK</sequence>